<evidence type="ECO:0000313" key="3">
    <source>
        <dbReference type="Proteomes" id="UP000314294"/>
    </source>
</evidence>
<dbReference type="AlphaFoldDB" id="A0A4Z2JAZ7"/>
<dbReference type="EMBL" id="SRLO01000012">
    <property type="protein sequence ID" value="TNN86923.1"/>
    <property type="molecule type" value="Genomic_DNA"/>
</dbReference>
<sequence>MGAHAAPSTQPCTQARPHAPLEQKREQSMPCQPGAGSIDVVTLGSILTLAPLVTLRTEGANRTVILAPGGEQ</sequence>
<evidence type="ECO:0000256" key="1">
    <source>
        <dbReference type="SAM" id="MobiDB-lite"/>
    </source>
</evidence>
<gene>
    <name evidence="2" type="ORF">EYF80_002678</name>
</gene>
<keyword evidence="3" id="KW-1185">Reference proteome</keyword>
<comment type="caution">
    <text evidence="2">The sequence shown here is derived from an EMBL/GenBank/DDBJ whole genome shotgun (WGS) entry which is preliminary data.</text>
</comment>
<dbReference type="Proteomes" id="UP000314294">
    <property type="component" value="Unassembled WGS sequence"/>
</dbReference>
<feature type="region of interest" description="Disordered" evidence="1">
    <location>
        <begin position="1"/>
        <end position="35"/>
    </location>
</feature>
<organism evidence="2 3">
    <name type="scientific">Liparis tanakae</name>
    <name type="common">Tanaka's snailfish</name>
    <dbReference type="NCBI Taxonomy" id="230148"/>
    <lineage>
        <taxon>Eukaryota</taxon>
        <taxon>Metazoa</taxon>
        <taxon>Chordata</taxon>
        <taxon>Craniata</taxon>
        <taxon>Vertebrata</taxon>
        <taxon>Euteleostomi</taxon>
        <taxon>Actinopterygii</taxon>
        <taxon>Neopterygii</taxon>
        <taxon>Teleostei</taxon>
        <taxon>Neoteleostei</taxon>
        <taxon>Acanthomorphata</taxon>
        <taxon>Eupercaria</taxon>
        <taxon>Perciformes</taxon>
        <taxon>Cottioidei</taxon>
        <taxon>Cottales</taxon>
        <taxon>Liparidae</taxon>
        <taxon>Liparis</taxon>
    </lineage>
</organism>
<evidence type="ECO:0000313" key="2">
    <source>
        <dbReference type="EMBL" id="TNN86923.1"/>
    </source>
</evidence>
<proteinExistence type="predicted"/>
<reference evidence="2 3" key="1">
    <citation type="submission" date="2019-03" db="EMBL/GenBank/DDBJ databases">
        <title>First draft genome of Liparis tanakae, snailfish: a comprehensive survey of snailfish specific genes.</title>
        <authorList>
            <person name="Kim W."/>
            <person name="Song I."/>
            <person name="Jeong J.-H."/>
            <person name="Kim D."/>
            <person name="Kim S."/>
            <person name="Ryu S."/>
            <person name="Song J.Y."/>
            <person name="Lee S.K."/>
        </authorList>
    </citation>
    <scope>NUCLEOTIDE SEQUENCE [LARGE SCALE GENOMIC DNA]</scope>
    <source>
        <tissue evidence="2">Muscle</tissue>
    </source>
</reference>
<name>A0A4Z2JAZ7_9TELE</name>
<protein>
    <submittedName>
        <fullName evidence="2">Uncharacterized protein</fullName>
    </submittedName>
</protein>
<accession>A0A4Z2JAZ7</accession>